<comment type="caution">
    <text evidence="2">The sequence shown here is derived from an EMBL/GenBank/DDBJ whole genome shotgun (WGS) entry which is preliminary data.</text>
</comment>
<feature type="transmembrane region" description="Helical" evidence="1">
    <location>
        <begin position="49"/>
        <end position="77"/>
    </location>
</feature>
<evidence type="ECO:0000313" key="2">
    <source>
        <dbReference type="EMBL" id="OGK29945.1"/>
    </source>
</evidence>
<accession>A0A1F7HFU9</accession>
<keyword evidence="1" id="KW-0812">Transmembrane</keyword>
<organism evidence="2 3">
    <name type="scientific">Candidatus Roizmanbacteria bacterium RIFCSPHIGHO2_12_FULL_33_9</name>
    <dbReference type="NCBI Taxonomy" id="1802045"/>
    <lineage>
        <taxon>Bacteria</taxon>
        <taxon>Candidatus Roizmaniibacteriota</taxon>
    </lineage>
</organism>
<sequence length="125" mass="14323">MYASVNLLGLLVRGLFTNPELDKLEKETEHDFLKKEIAKSKKADKAINIIALVLIIAFSYALFHFWNIGVLAVALIIMAGRLPDLLWEIKHGRKVDPDLMKKNALYYITSFLPWVGLPLLYFSLY</sequence>
<dbReference type="AlphaFoldDB" id="A0A1F7HFU9"/>
<protein>
    <submittedName>
        <fullName evidence="2">Uncharacterized protein</fullName>
    </submittedName>
</protein>
<dbReference type="EMBL" id="MFZV01000055">
    <property type="protein sequence ID" value="OGK29945.1"/>
    <property type="molecule type" value="Genomic_DNA"/>
</dbReference>
<proteinExistence type="predicted"/>
<evidence type="ECO:0000256" key="1">
    <source>
        <dbReference type="SAM" id="Phobius"/>
    </source>
</evidence>
<gene>
    <name evidence="2" type="ORF">A3F29_04560</name>
</gene>
<name>A0A1F7HFU9_9BACT</name>
<evidence type="ECO:0000313" key="3">
    <source>
        <dbReference type="Proteomes" id="UP000177199"/>
    </source>
</evidence>
<feature type="transmembrane region" description="Helical" evidence="1">
    <location>
        <begin position="104"/>
        <end position="124"/>
    </location>
</feature>
<keyword evidence="1" id="KW-0472">Membrane</keyword>
<keyword evidence="1" id="KW-1133">Transmembrane helix</keyword>
<dbReference type="Proteomes" id="UP000177199">
    <property type="component" value="Unassembled WGS sequence"/>
</dbReference>
<reference evidence="2 3" key="1">
    <citation type="journal article" date="2016" name="Nat. Commun.">
        <title>Thousands of microbial genomes shed light on interconnected biogeochemical processes in an aquifer system.</title>
        <authorList>
            <person name="Anantharaman K."/>
            <person name="Brown C.T."/>
            <person name="Hug L.A."/>
            <person name="Sharon I."/>
            <person name="Castelle C.J."/>
            <person name="Probst A.J."/>
            <person name="Thomas B.C."/>
            <person name="Singh A."/>
            <person name="Wilkins M.J."/>
            <person name="Karaoz U."/>
            <person name="Brodie E.L."/>
            <person name="Williams K.H."/>
            <person name="Hubbard S.S."/>
            <person name="Banfield J.F."/>
        </authorList>
    </citation>
    <scope>NUCLEOTIDE SEQUENCE [LARGE SCALE GENOMIC DNA]</scope>
</reference>